<evidence type="ECO:0000256" key="1">
    <source>
        <dbReference type="SAM" id="Phobius"/>
    </source>
</evidence>
<feature type="transmembrane region" description="Helical" evidence="1">
    <location>
        <begin position="7"/>
        <end position="26"/>
    </location>
</feature>
<accession>A0A7W9W2H8</accession>
<gene>
    <name evidence="3" type="ORF">HNQ46_001244</name>
</gene>
<evidence type="ECO:0000259" key="2">
    <source>
        <dbReference type="Pfam" id="PF20730"/>
    </source>
</evidence>
<feature type="transmembrane region" description="Helical" evidence="1">
    <location>
        <begin position="59"/>
        <end position="79"/>
    </location>
</feature>
<proteinExistence type="predicted"/>
<dbReference type="EMBL" id="JACHHH010000005">
    <property type="protein sequence ID" value="MBB6041267.1"/>
    <property type="molecule type" value="Genomic_DNA"/>
</dbReference>
<dbReference type="RefSeq" id="WP_183683851.1">
    <property type="nucleotide sequence ID" value="NZ_JACHHH010000005.1"/>
</dbReference>
<evidence type="ECO:0000313" key="4">
    <source>
        <dbReference type="Proteomes" id="UP000522163"/>
    </source>
</evidence>
<dbReference type="PANTHER" id="PTHR34582">
    <property type="entry name" value="UPF0702 TRANSMEMBRANE PROTEIN YCAP"/>
    <property type="match status" value="1"/>
</dbReference>
<dbReference type="Pfam" id="PF20730">
    <property type="entry name" value="YetF_N"/>
    <property type="match status" value="1"/>
</dbReference>
<sequence length="115" mass="12875">MQEFILVAEKLFIGFFALIFVINISGKGNLAPSTASDAVQNYVLGGIIGGVIYNDNIKIWEYLAVLAIWCGLVLLLRYVKMHNVKMKQVLDGIALPVVNVTKESLSYFRINHREC</sequence>
<dbReference type="InterPro" id="IPR048454">
    <property type="entry name" value="YetF_N"/>
</dbReference>
<name>A0A7W9W2H8_9FIRM</name>
<keyword evidence="1" id="KW-0472">Membrane</keyword>
<dbReference type="Proteomes" id="UP000522163">
    <property type="component" value="Unassembled WGS sequence"/>
</dbReference>
<feature type="domain" description="YetF-like N-terminal transmembrane" evidence="2">
    <location>
        <begin position="6"/>
        <end position="79"/>
    </location>
</feature>
<keyword evidence="1" id="KW-0812">Transmembrane</keyword>
<reference evidence="3 4" key="1">
    <citation type="submission" date="2020-08" db="EMBL/GenBank/DDBJ databases">
        <title>Genomic Encyclopedia of Type Strains, Phase IV (KMG-IV): sequencing the most valuable type-strain genomes for metagenomic binning, comparative biology and taxonomic classification.</title>
        <authorList>
            <person name="Goeker M."/>
        </authorList>
    </citation>
    <scope>NUCLEOTIDE SEQUENCE [LARGE SCALE GENOMIC DNA]</scope>
    <source>
        <strain evidence="3 4">DSM 17245</strain>
    </source>
</reference>
<evidence type="ECO:0000313" key="3">
    <source>
        <dbReference type="EMBL" id="MBB6041267.1"/>
    </source>
</evidence>
<protein>
    <submittedName>
        <fullName evidence="3">Uncharacterized membrane protein YcaP (DUF421 family)</fullName>
    </submittedName>
</protein>
<dbReference type="GeneID" id="85014784"/>
<dbReference type="PANTHER" id="PTHR34582:SF6">
    <property type="entry name" value="UPF0702 TRANSMEMBRANE PROTEIN YCAP"/>
    <property type="match status" value="1"/>
</dbReference>
<keyword evidence="1" id="KW-1133">Transmembrane helix</keyword>
<dbReference type="AlphaFoldDB" id="A0A7W9W2H8"/>
<comment type="caution">
    <text evidence="3">The sequence shown here is derived from an EMBL/GenBank/DDBJ whole genome shotgun (WGS) entry which is preliminary data.</text>
</comment>
<organism evidence="3 4">
    <name type="scientific">Oribacterium sinus</name>
    <dbReference type="NCBI Taxonomy" id="237576"/>
    <lineage>
        <taxon>Bacteria</taxon>
        <taxon>Bacillati</taxon>
        <taxon>Bacillota</taxon>
        <taxon>Clostridia</taxon>
        <taxon>Lachnospirales</taxon>
        <taxon>Lachnospiraceae</taxon>
        <taxon>Oribacterium</taxon>
    </lineage>
</organism>